<dbReference type="PANTHER" id="PTHR30383">
    <property type="entry name" value="THIOESTERASE 1/PROTEASE 1/LYSOPHOSPHOLIPASE L1"/>
    <property type="match status" value="1"/>
</dbReference>
<dbReference type="PATRIC" id="fig|1432052.3.peg.6933"/>
<reference evidence="2 3" key="1">
    <citation type="submission" date="2016-07" db="EMBL/GenBank/DDBJ databases">
        <title>Characterization of isolates of Eisenbergiella tayi derived from blood cultures, using whole genome sequencing.</title>
        <authorList>
            <person name="Burdz T."/>
            <person name="Wiebe D."/>
            <person name="Huynh C."/>
            <person name="Bernard K."/>
        </authorList>
    </citation>
    <scope>NUCLEOTIDE SEQUENCE [LARGE SCALE GENOMIC DNA]</scope>
    <source>
        <strain evidence="2 3">NML 120489</strain>
    </source>
</reference>
<evidence type="ECO:0000313" key="3">
    <source>
        <dbReference type="Proteomes" id="UP000095003"/>
    </source>
</evidence>
<dbReference type="CDD" id="cd00229">
    <property type="entry name" value="SGNH_hydrolase"/>
    <property type="match status" value="1"/>
</dbReference>
<comment type="caution">
    <text evidence="2">The sequence shown here is derived from an EMBL/GenBank/DDBJ whole genome shotgun (WGS) entry which is preliminary data.</text>
</comment>
<feature type="region of interest" description="Disordered" evidence="1">
    <location>
        <begin position="139"/>
        <end position="169"/>
    </location>
</feature>
<dbReference type="Pfam" id="PF16255">
    <property type="entry name" value="Lipase_GDSL_lke"/>
    <property type="match status" value="1"/>
</dbReference>
<dbReference type="AlphaFoldDB" id="A0A1E3A066"/>
<accession>A0A1E3A066</accession>
<dbReference type="InterPro" id="IPR032588">
    <property type="entry name" value="Lipase_GDSL_lke"/>
</dbReference>
<feature type="compositionally biased region" description="Polar residues" evidence="1">
    <location>
        <begin position="50"/>
        <end position="69"/>
    </location>
</feature>
<evidence type="ECO:0000256" key="1">
    <source>
        <dbReference type="SAM" id="MobiDB-lite"/>
    </source>
</evidence>
<dbReference type="EMBL" id="MCGI01000010">
    <property type="protein sequence ID" value="ODM02140.1"/>
    <property type="molecule type" value="Genomic_DNA"/>
</dbReference>
<dbReference type="Proteomes" id="UP000095003">
    <property type="component" value="Unassembled WGS sequence"/>
</dbReference>
<name>A0A1E3A066_9FIRM</name>
<gene>
    <name evidence="2" type="ORF">BEH84_06283</name>
</gene>
<organism evidence="2 3">
    <name type="scientific">Eisenbergiella tayi</name>
    <dbReference type="NCBI Taxonomy" id="1432052"/>
    <lineage>
        <taxon>Bacteria</taxon>
        <taxon>Bacillati</taxon>
        <taxon>Bacillota</taxon>
        <taxon>Clostridia</taxon>
        <taxon>Lachnospirales</taxon>
        <taxon>Lachnospiraceae</taxon>
        <taxon>Eisenbergiella</taxon>
    </lineage>
</organism>
<feature type="region of interest" description="Disordered" evidence="1">
    <location>
        <begin position="37"/>
        <end position="80"/>
    </location>
</feature>
<dbReference type="PANTHER" id="PTHR30383:SF5">
    <property type="entry name" value="SGNH HYDROLASE-TYPE ESTERASE DOMAIN-CONTAINING PROTEIN"/>
    <property type="match status" value="1"/>
</dbReference>
<evidence type="ECO:0000313" key="2">
    <source>
        <dbReference type="EMBL" id="ODM02140.1"/>
    </source>
</evidence>
<keyword evidence="2" id="KW-0378">Hydrolase</keyword>
<protein>
    <submittedName>
        <fullName evidence="2">GDSL-like Lipase/Acylhydrolase</fullName>
    </submittedName>
</protein>
<dbReference type="RefSeq" id="WP_044967053.1">
    <property type="nucleotide sequence ID" value="NZ_DAWBJH010000068.1"/>
</dbReference>
<dbReference type="InterPro" id="IPR036514">
    <property type="entry name" value="SGNH_hydro_sf"/>
</dbReference>
<dbReference type="InterPro" id="IPR051532">
    <property type="entry name" value="Ester_Hydrolysis_Enzymes"/>
</dbReference>
<sequence>MKKRKSSGNFIGIGLLCLLFLCVAVFSIFFVCCSKPSSDSSEETIPPETFSETDGISDNTAAQTESSVPPSEEASTEQKEARNLTGLKLSILGDSISTFDGYIPTDYNIFYPNYGDISTVEKTWWFQVLSSTGMELNANASSSNTDVSGDSSDTTGSAPGCSFKRINDLTPGDDGPAPDILIVFMGVNDFLRSVELGNFTTPEAQQEGVITNFCDAYELMLQKLAATYPKTQIYFCTLLETNAGDVDDNPGAFPSTNENGNTIADFNAEIATIASAYNYPVIDVHNCGITYDNLSDYTIDGTHPNAEGAHLIAEYITKSLLY</sequence>
<dbReference type="GO" id="GO:0004622">
    <property type="term" value="F:phosphatidylcholine lysophospholipase activity"/>
    <property type="evidence" value="ECO:0007669"/>
    <property type="project" value="TreeGrafter"/>
</dbReference>
<dbReference type="SUPFAM" id="SSF52266">
    <property type="entry name" value="SGNH hydrolase"/>
    <property type="match status" value="1"/>
</dbReference>
<proteinExistence type="predicted"/>
<dbReference type="GeneID" id="93304350"/>
<feature type="compositionally biased region" description="Low complexity" evidence="1">
    <location>
        <begin position="141"/>
        <end position="157"/>
    </location>
</feature>
<dbReference type="Gene3D" id="3.40.50.1110">
    <property type="entry name" value="SGNH hydrolase"/>
    <property type="match status" value="1"/>
</dbReference>